<dbReference type="SUPFAM" id="SSF56300">
    <property type="entry name" value="Metallo-dependent phosphatases"/>
    <property type="match status" value="1"/>
</dbReference>
<dbReference type="InterPro" id="IPR006179">
    <property type="entry name" value="5_nucleotidase/apyrase"/>
</dbReference>
<dbReference type="GO" id="GO:0009166">
    <property type="term" value="P:nucleotide catabolic process"/>
    <property type="evidence" value="ECO:0007669"/>
    <property type="project" value="InterPro"/>
</dbReference>
<keyword evidence="4" id="KW-1185">Reference proteome</keyword>
<gene>
    <name evidence="3" type="ORF">DID88_007242</name>
</gene>
<reference evidence="3 4" key="1">
    <citation type="submission" date="2018-06" db="EMBL/GenBank/DDBJ databases">
        <title>Genome Sequence of the Brown Rot Fungal Pathogen Monilinia fructigena.</title>
        <authorList>
            <person name="Landi L."/>
            <person name="De Miccolis Angelini R.M."/>
            <person name="Pollastro S."/>
            <person name="Abate D."/>
            <person name="Faretra F."/>
            <person name="Romanazzi G."/>
        </authorList>
    </citation>
    <scope>NUCLEOTIDE SEQUENCE [LARGE SCALE GENOMIC DNA]</scope>
    <source>
        <strain evidence="3 4">Mfrg269</strain>
    </source>
</reference>
<dbReference type="OrthoDB" id="7722975at2759"/>
<evidence type="ECO:0000313" key="3">
    <source>
        <dbReference type="EMBL" id="RAL68514.1"/>
    </source>
</evidence>
<feature type="signal peptide" evidence="1">
    <location>
        <begin position="1"/>
        <end position="20"/>
    </location>
</feature>
<dbReference type="AlphaFoldDB" id="A0A395J8S2"/>
<organism evidence="3 4">
    <name type="scientific">Monilinia fructigena</name>
    <dbReference type="NCBI Taxonomy" id="38457"/>
    <lineage>
        <taxon>Eukaryota</taxon>
        <taxon>Fungi</taxon>
        <taxon>Dikarya</taxon>
        <taxon>Ascomycota</taxon>
        <taxon>Pezizomycotina</taxon>
        <taxon>Leotiomycetes</taxon>
        <taxon>Helotiales</taxon>
        <taxon>Sclerotiniaceae</taxon>
        <taxon>Monilinia</taxon>
    </lineage>
</organism>
<dbReference type="GO" id="GO:0005829">
    <property type="term" value="C:cytosol"/>
    <property type="evidence" value="ECO:0007669"/>
    <property type="project" value="TreeGrafter"/>
</dbReference>
<dbReference type="PANTHER" id="PTHR11575:SF43">
    <property type="entry name" value="SER_THR PROTEIN PHOSPHATASE FAMILY (AFU_ORTHOLOGUE AFUA_3G04160)"/>
    <property type="match status" value="1"/>
</dbReference>
<comment type="caution">
    <text evidence="3">The sequence shown here is derived from an EMBL/GenBank/DDBJ whole genome shotgun (WGS) entry which is preliminary data.</text>
</comment>
<accession>A0A395J8S2</accession>
<protein>
    <recommendedName>
        <fullName evidence="2">Calcineurin-like phosphoesterase domain-containing protein</fullName>
    </recommendedName>
</protein>
<evidence type="ECO:0000256" key="1">
    <source>
        <dbReference type="SAM" id="SignalP"/>
    </source>
</evidence>
<dbReference type="InterPro" id="IPR004843">
    <property type="entry name" value="Calcineurin-like_PHP"/>
</dbReference>
<proteinExistence type="predicted"/>
<evidence type="ECO:0000313" key="4">
    <source>
        <dbReference type="Proteomes" id="UP000249056"/>
    </source>
</evidence>
<dbReference type="GO" id="GO:0016787">
    <property type="term" value="F:hydrolase activity"/>
    <property type="evidence" value="ECO:0007669"/>
    <property type="project" value="InterPro"/>
</dbReference>
<dbReference type="InterPro" id="IPR029052">
    <property type="entry name" value="Metallo-depent_PP-like"/>
</dbReference>
<feature type="chain" id="PRO_5017413513" description="Calcineurin-like phosphoesterase domain-containing protein" evidence="1">
    <location>
        <begin position="21"/>
        <end position="148"/>
    </location>
</feature>
<dbReference type="Gene3D" id="3.60.21.10">
    <property type="match status" value="1"/>
</dbReference>
<sequence>MMMMKHLLTLAGLLSSLAAGAQPSAPAAKAAPMRPLQWGQLNFLQTTDTHGWHAGHLQEAQYSADWGDYISFAEQMKKQADDKGVDLLLVDTGDRIEGNGLYDASDPKGRYTYDIFREQDIDIICSGNHELYKADAAAREYDQNRAKL</sequence>
<dbReference type="PANTHER" id="PTHR11575">
    <property type="entry name" value="5'-NUCLEOTIDASE-RELATED"/>
    <property type="match status" value="1"/>
</dbReference>
<keyword evidence="1" id="KW-0732">Signal</keyword>
<feature type="domain" description="Calcineurin-like phosphoesterase" evidence="2">
    <location>
        <begin position="42"/>
        <end position="143"/>
    </location>
</feature>
<dbReference type="Pfam" id="PF00149">
    <property type="entry name" value="Metallophos"/>
    <property type="match status" value="1"/>
</dbReference>
<evidence type="ECO:0000259" key="2">
    <source>
        <dbReference type="Pfam" id="PF00149"/>
    </source>
</evidence>
<dbReference type="Proteomes" id="UP000249056">
    <property type="component" value="Unassembled WGS sequence"/>
</dbReference>
<dbReference type="EMBL" id="QKRW01000001">
    <property type="protein sequence ID" value="RAL68514.1"/>
    <property type="molecule type" value="Genomic_DNA"/>
</dbReference>
<name>A0A395J8S2_9HELO</name>